<organism evidence="2">
    <name type="scientific">uncultured Lysobacter sp</name>
    <dbReference type="NCBI Taxonomy" id="271060"/>
    <lineage>
        <taxon>Bacteria</taxon>
        <taxon>Pseudomonadati</taxon>
        <taxon>Pseudomonadota</taxon>
        <taxon>Gammaproteobacteria</taxon>
        <taxon>Lysobacterales</taxon>
        <taxon>Lysobacteraceae</taxon>
        <taxon>Lysobacter</taxon>
        <taxon>environmental samples</taxon>
    </lineage>
</organism>
<evidence type="ECO:0000256" key="1">
    <source>
        <dbReference type="SAM" id="MobiDB-lite"/>
    </source>
</evidence>
<feature type="compositionally biased region" description="Basic residues" evidence="1">
    <location>
        <begin position="57"/>
        <end position="68"/>
    </location>
</feature>
<evidence type="ECO:0000313" key="2">
    <source>
        <dbReference type="EMBL" id="CAA9341849.1"/>
    </source>
</evidence>
<sequence length="158" mass="17272">MSLREAATVGAVLLRAACPACLKDPPRPLGCRPRPRALQAMPRAAPRSLPVPPGTYRARRGSIRRRSSRSAGASRGERDAGRIADAWRRHPADARRFQAWHACPHARLSVGHAETRADLPAPVAVELSVRHPGGAIWQPSRADIARLMPRCTLTFTCR</sequence>
<proteinExistence type="predicted"/>
<name>A0A6J4LWI9_9GAMM</name>
<protein>
    <submittedName>
        <fullName evidence="2">Uncharacterized protein</fullName>
    </submittedName>
</protein>
<accession>A0A6J4LWI9</accession>
<feature type="compositionally biased region" description="Basic and acidic residues" evidence="1">
    <location>
        <begin position="75"/>
        <end position="85"/>
    </location>
</feature>
<reference evidence="2" key="1">
    <citation type="submission" date="2020-02" db="EMBL/GenBank/DDBJ databases">
        <authorList>
            <person name="Meier V. D."/>
        </authorList>
    </citation>
    <scope>NUCLEOTIDE SEQUENCE</scope>
    <source>
        <strain evidence="2">AVDCRST_MAG71</strain>
    </source>
</reference>
<dbReference type="EMBL" id="CADCUA010000525">
    <property type="protein sequence ID" value="CAA9341849.1"/>
    <property type="molecule type" value="Genomic_DNA"/>
</dbReference>
<dbReference type="AlphaFoldDB" id="A0A6J4LWI9"/>
<feature type="region of interest" description="Disordered" evidence="1">
    <location>
        <begin position="41"/>
        <end position="85"/>
    </location>
</feature>
<gene>
    <name evidence="2" type="ORF">AVDCRST_MAG71-2301</name>
</gene>